<reference evidence="1" key="1">
    <citation type="submission" date="2020-11" db="EMBL/GenBank/DDBJ databases">
        <authorList>
            <person name="Whitehead M."/>
        </authorList>
    </citation>
    <scope>NUCLEOTIDE SEQUENCE</scope>
    <source>
        <strain evidence="1">EGII</strain>
    </source>
</reference>
<sequence length="52" mass="5582">MAKIGLDYPQFVSNSINKISAEVLDKCECDGSGVESASANHPVCLEKLEVKN</sequence>
<gene>
    <name evidence="1" type="ORF">CCAP1982_LOCUS10543</name>
</gene>
<dbReference type="AlphaFoldDB" id="A0A811UVN4"/>
<evidence type="ECO:0000313" key="2">
    <source>
        <dbReference type="Proteomes" id="UP000606786"/>
    </source>
</evidence>
<dbReference type="Proteomes" id="UP000606786">
    <property type="component" value="Unassembled WGS sequence"/>
</dbReference>
<comment type="caution">
    <text evidence="1">The sequence shown here is derived from an EMBL/GenBank/DDBJ whole genome shotgun (WGS) entry which is preliminary data.</text>
</comment>
<name>A0A811UVN4_CERCA</name>
<evidence type="ECO:0000313" key="1">
    <source>
        <dbReference type="EMBL" id="CAD7002055.1"/>
    </source>
</evidence>
<dbReference type="EMBL" id="CAJHJT010000023">
    <property type="protein sequence ID" value="CAD7002055.1"/>
    <property type="molecule type" value="Genomic_DNA"/>
</dbReference>
<feature type="non-terminal residue" evidence="1">
    <location>
        <position position="52"/>
    </location>
</feature>
<protein>
    <submittedName>
        <fullName evidence="1">(Mediterranean fruit fly) hypothetical protein</fullName>
    </submittedName>
</protein>
<accession>A0A811UVN4</accession>
<proteinExistence type="predicted"/>
<keyword evidence="2" id="KW-1185">Reference proteome</keyword>
<organism evidence="1 2">
    <name type="scientific">Ceratitis capitata</name>
    <name type="common">Mediterranean fruit fly</name>
    <name type="synonym">Tephritis capitata</name>
    <dbReference type="NCBI Taxonomy" id="7213"/>
    <lineage>
        <taxon>Eukaryota</taxon>
        <taxon>Metazoa</taxon>
        <taxon>Ecdysozoa</taxon>
        <taxon>Arthropoda</taxon>
        <taxon>Hexapoda</taxon>
        <taxon>Insecta</taxon>
        <taxon>Pterygota</taxon>
        <taxon>Neoptera</taxon>
        <taxon>Endopterygota</taxon>
        <taxon>Diptera</taxon>
        <taxon>Brachycera</taxon>
        <taxon>Muscomorpha</taxon>
        <taxon>Tephritoidea</taxon>
        <taxon>Tephritidae</taxon>
        <taxon>Ceratitis</taxon>
        <taxon>Ceratitis</taxon>
    </lineage>
</organism>